<keyword evidence="3" id="KW-1185">Reference proteome</keyword>
<organism evidence="2 3">
    <name type="scientific">Cryobacterium algoritolerans</name>
    <dbReference type="NCBI Taxonomy" id="1259184"/>
    <lineage>
        <taxon>Bacteria</taxon>
        <taxon>Bacillati</taxon>
        <taxon>Actinomycetota</taxon>
        <taxon>Actinomycetes</taxon>
        <taxon>Micrococcales</taxon>
        <taxon>Microbacteriaceae</taxon>
        <taxon>Cryobacterium</taxon>
    </lineage>
</organism>
<protein>
    <recommendedName>
        <fullName evidence="1">Septum formation-related domain-containing protein</fullName>
    </recommendedName>
</protein>
<dbReference type="RefSeq" id="WP_134569328.1">
    <property type="nucleotide sequence ID" value="NZ_SOFP01000079.1"/>
</dbReference>
<dbReference type="PROSITE" id="PS51257">
    <property type="entry name" value="PROKAR_LIPOPROTEIN"/>
    <property type="match status" value="1"/>
</dbReference>
<sequence length="165" mass="16793">MPAWWNRPSTAPLGVLLGAAITLTGCSAVADLLPAPPPSPTATTRQAATHIAPRLAVADCLDDLDAASPAGFPIVPCAAPHGYEVYAIVPVPGDDYPGDDAVTAAAESGCATRFDAFAGITYGRSALDFAYLTPTDSSWFGGHAVTCLIYDPAGMVTGTLADASR</sequence>
<feature type="domain" description="Septum formation-related" evidence="1">
    <location>
        <begin position="56"/>
        <end position="147"/>
    </location>
</feature>
<dbReference type="AlphaFoldDB" id="A0A4V3IE03"/>
<reference evidence="2 3" key="1">
    <citation type="submission" date="2019-03" db="EMBL/GenBank/DDBJ databases">
        <title>Genomics of glacier-inhabiting Cryobacterium strains.</title>
        <authorList>
            <person name="Liu Q."/>
            <person name="Xin Y.-H."/>
        </authorList>
    </citation>
    <scope>NUCLEOTIDE SEQUENCE [LARGE SCALE GENOMIC DNA]</scope>
    <source>
        <strain evidence="2 3">MDT1-3</strain>
    </source>
</reference>
<dbReference type="OrthoDB" id="3628931at2"/>
<evidence type="ECO:0000313" key="3">
    <source>
        <dbReference type="Proteomes" id="UP000298412"/>
    </source>
</evidence>
<proteinExistence type="predicted"/>
<dbReference type="Pfam" id="PF13845">
    <property type="entry name" value="Septum_form"/>
    <property type="match status" value="1"/>
</dbReference>
<accession>A0A4V3IE03</accession>
<gene>
    <name evidence="2" type="ORF">E3O19_16265</name>
</gene>
<evidence type="ECO:0000313" key="2">
    <source>
        <dbReference type="EMBL" id="TFC09892.1"/>
    </source>
</evidence>
<dbReference type="Proteomes" id="UP000298412">
    <property type="component" value="Unassembled WGS sequence"/>
</dbReference>
<name>A0A4V3IE03_9MICO</name>
<dbReference type="InterPro" id="IPR026004">
    <property type="entry name" value="Septum_form"/>
</dbReference>
<comment type="caution">
    <text evidence="2">The sequence shown here is derived from an EMBL/GenBank/DDBJ whole genome shotgun (WGS) entry which is preliminary data.</text>
</comment>
<evidence type="ECO:0000259" key="1">
    <source>
        <dbReference type="Pfam" id="PF13845"/>
    </source>
</evidence>
<dbReference type="EMBL" id="SOFP01000079">
    <property type="protein sequence ID" value="TFC09892.1"/>
    <property type="molecule type" value="Genomic_DNA"/>
</dbReference>